<organism evidence="1 2">
    <name type="scientific">Agrobacterium larrymoorei</name>
    <dbReference type="NCBI Taxonomy" id="160699"/>
    <lineage>
        <taxon>Bacteria</taxon>
        <taxon>Pseudomonadati</taxon>
        <taxon>Pseudomonadota</taxon>
        <taxon>Alphaproteobacteria</taxon>
        <taxon>Hyphomicrobiales</taxon>
        <taxon>Rhizobiaceae</taxon>
        <taxon>Rhizobium/Agrobacterium group</taxon>
        <taxon>Agrobacterium</taxon>
    </lineage>
</organism>
<protein>
    <recommendedName>
        <fullName evidence="3">GIY-YIG domain-containing protein</fullName>
    </recommendedName>
</protein>
<dbReference type="AlphaFoldDB" id="A0AAF0KJQ8"/>
<accession>A0AAF0KJQ8</accession>
<dbReference type="RefSeq" id="WP_197736751.1">
    <property type="nucleotide sequence ID" value="NZ_CP124734.1"/>
</dbReference>
<dbReference type="Pfam" id="PF22945">
    <property type="entry name" value="LEM-3_GIY-YIG"/>
    <property type="match status" value="1"/>
</dbReference>
<proteinExistence type="predicted"/>
<evidence type="ECO:0000313" key="1">
    <source>
        <dbReference type="EMBL" id="WHA42959.1"/>
    </source>
</evidence>
<evidence type="ECO:0000313" key="2">
    <source>
        <dbReference type="Proteomes" id="UP000298664"/>
    </source>
</evidence>
<evidence type="ECO:0008006" key="3">
    <source>
        <dbReference type="Google" id="ProtNLM"/>
    </source>
</evidence>
<dbReference type="EMBL" id="CP124734">
    <property type="protein sequence ID" value="WHA42959.1"/>
    <property type="molecule type" value="Genomic_DNA"/>
</dbReference>
<gene>
    <name evidence="1" type="ORF">CFBP5477_016975</name>
</gene>
<sequence>MSSITRFPAEVCEKLGNYVYRLIDPRNGETFYVGKGRNNRVFDHAAGLQDVVDDASEQLGAKLDRIRAIKNAGLDVLHVIHRHEILDEAVFEVEAALIDAYPGLTNLQGGHASTDRGPMNHIELIDKYSLPEFPDEPTHRLVLICINKLEERFNHQAVYNLVRYSWRMSKLRAEEAEYVVAVVRGVTVGAFKPDVWLPATREHFGDVPHVSDYDGHRIAFIGKPASKDIWDLYVGDRGKRISNPALKHIQNPIRFWNC</sequence>
<dbReference type="Proteomes" id="UP000298664">
    <property type="component" value="Chromosome Linear"/>
</dbReference>
<reference evidence="1" key="1">
    <citation type="submission" date="2023-05" db="EMBL/GenBank/DDBJ databases">
        <title>Complete genome sequence of Agrobacterium larrymoorei CFBP5477.</title>
        <authorList>
            <person name="Yen H.-C."/>
            <person name="Chou L."/>
            <person name="Lin Y.-C."/>
            <person name="Lai E.-M."/>
            <person name="Kuo C.-H."/>
        </authorList>
    </citation>
    <scope>NUCLEOTIDE SEQUENCE</scope>
    <source>
        <strain evidence="1">CFBP5477</strain>
    </source>
</reference>
<name>A0AAF0KJQ8_9HYPH</name>
<dbReference type="CDD" id="cd10440">
    <property type="entry name" value="GIY-YIG_COG3680"/>
    <property type="match status" value="1"/>
</dbReference>